<dbReference type="Proteomes" id="UP000002714">
    <property type="component" value="Chromosome"/>
</dbReference>
<accession>Q30P50</accession>
<evidence type="ECO:0000313" key="2">
    <source>
        <dbReference type="Proteomes" id="UP000002714"/>
    </source>
</evidence>
<dbReference type="STRING" id="326298.Suden_1957"/>
<dbReference type="KEGG" id="tdn:Suden_1957"/>
<dbReference type="AlphaFoldDB" id="Q30P50"/>
<dbReference type="EMBL" id="CP000153">
    <property type="protein sequence ID" value="ABB45231.1"/>
    <property type="molecule type" value="Genomic_DNA"/>
</dbReference>
<organism evidence="1 2">
    <name type="scientific">Sulfurimonas denitrificans (strain ATCC 33889 / DSM 1251)</name>
    <name type="common">Thiomicrospira denitrificans (strain ATCC 33889 / DSM 1251)</name>
    <dbReference type="NCBI Taxonomy" id="326298"/>
    <lineage>
        <taxon>Bacteria</taxon>
        <taxon>Pseudomonadati</taxon>
        <taxon>Campylobacterota</taxon>
        <taxon>Epsilonproteobacteria</taxon>
        <taxon>Campylobacterales</taxon>
        <taxon>Sulfurimonadaceae</taxon>
        <taxon>Sulfurimonas</taxon>
    </lineage>
</organism>
<name>Q30P50_SULDN</name>
<dbReference type="HOGENOM" id="CLU_3030752_0_0_7"/>
<evidence type="ECO:0000313" key="1">
    <source>
        <dbReference type="EMBL" id="ABB45231.1"/>
    </source>
</evidence>
<proteinExistence type="predicted"/>
<keyword evidence="2" id="KW-1185">Reference proteome</keyword>
<protein>
    <submittedName>
        <fullName evidence="1">Uncharacterized protein</fullName>
    </submittedName>
</protein>
<gene>
    <name evidence="1" type="ordered locus">Suden_1957</name>
</gene>
<reference evidence="1 2" key="1">
    <citation type="journal article" date="2008" name="Appl. Environ. Microbiol.">
        <title>Genome of the epsilonproteobacterial chemolithoautotroph Sulfurimonas denitrificans.</title>
        <authorList>
            <person name="Sievert S.M."/>
            <person name="Scott K.M."/>
            <person name="Klotz M.G."/>
            <person name="Chain P.S.G."/>
            <person name="Hauser L.J."/>
            <person name="Hemp J."/>
            <person name="Huegler M."/>
            <person name="Land M."/>
            <person name="Lapidus A."/>
            <person name="Larimer F.W."/>
            <person name="Lucas S."/>
            <person name="Malfatti S.A."/>
            <person name="Meyer F."/>
            <person name="Paulsen I.T."/>
            <person name="Ren Q."/>
            <person name="Simon J."/>
            <person name="Bailey K."/>
            <person name="Diaz E."/>
            <person name="Fitzpatrick K.A."/>
            <person name="Glover B."/>
            <person name="Gwatney N."/>
            <person name="Korajkic A."/>
            <person name="Long A."/>
            <person name="Mobberley J.M."/>
            <person name="Pantry S.N."/>
            <person name="Pazder G."/>
            <person name="Peterson S."/>
            <person name="Quintanilla J.D."/>
            <person name="Sprinkle R."/>
            <person name="Stephens J."/>
            <person name="Thomas P."/>
            <person name="Vaughn R."/>
            <person name="Weber M.J."/>
            <person name="Wooten L.L."/>
        </authorList>
    </citation>
    <scope>NUCLEOTIDE SEQUENCE [LARGE SCALE GENOMIC DNA]</scope>
    <source>
        <strain evidence="2">ATCC 33889 / DSM 1251</strain>
    </source>
</reference>
<sequence>MVPVTPFQTTKEFFVKEALRNYLDDTQEYYEVQKRSNAEDRNLITLEELERALEL</sequence>